<evidence type="ECO:0008006" key="3">
    <source>
        <dbReference type="Google" id="ProtNLM"/>
    </source>
</evidence>
<feature type="compositionally biased region" description="Basic and acidic residues" evidence="1">
    <location>
        <begin position="48"/>
        <end position="102"/>
    </location>
</feature>
<feature type="compositionally biased region" description="Basic and acidic residues" evidence="1">
    <location>
        <begin position="142"/>
        <end position="155"/>
    </location>
</feature>
<proteinExistence type="predicted"/>
<dbReference type="EMBL" id="HBIZ01050163">
    <property type="protein sequence ID" value="CAE0779440.1"/>
    <property type="molecule type" value="Transcribed_RNA"/>
</dbReference>
<evidence type="ECO:0000313" key="2">
    <source>
        <dbReference type="EMBL" id="CAE0779440.1"/>
    </source>
</evidence>
<protein>
    <recommendedName>
        <fullName evidence="3">TolA protein</fullName>
    </recommendedName>
</protein>
<organism evidence="2">
    <name type="scientific">Chrysotila carterae</name>
    <name type="common">Marine alga</name>
    <name type="synonym">Syracosphaera carterae</name>
    <dbReference type="NCBI Taxonomy" id="13221"/>
    <lineage>
        <taxon>Eukaryota</taxon>
        <taxon>Haptista</taxon>
        <taxon>Haptophyta</taxon>
        <taxon>Prymnesiophyceae</taxon>
        <taxon>Isochrysidales</taxon>
        <taxon>Isochrysidaceae</taxon>
        <taxon>Chrysotila</taxon>
    </lineage>
</organism>
<sequence>MSTPRKQLEALIAREAQAAMEKLRLEQAAEAAEAEAKAAEAAAQEAAAKAKAEAEEAAKAKAKAEAEAAAKAEAEAAAKAKAEAEAAAKAKADAEAAAKAKADAAAAAKAKAEAEAAAKAEAEAEAAAKAKSDAEAASQAKAEVEVETERKAKTDAKKKKKGQKDAAAKEQPPSDASPAPAPAAEPKAQPAEAAPSEQNGTAPPPTASGSTASAQPKLVSGGRARLKGLAKRADLNGKEVKVLKFFPSASRWGVQCVGSGEGLKVKAENLTPLGENEAVEEEEDSGVYVNARLGDKNVAIDPAELKRRFQAVVSKYGLDKGDKAAEIAELLTTGPNTTITADAFAEKYGTTVDEASEFLGWVNVGVAFRENYMGEGKPSEAAAAAAKKAGVL</sequence>
<accession>A0A7S4BX12</accession>
<gene>
    <name evidence="2" type="ORF">PCAR00345_LOCUS32079</name>
</gene>
<reference evidence="2" key="1">
    <citation type="submission" date="2021-01" db="EMBL/GenBank/DDBJ databases">
        <authorList>
            <person name="Corre E."/>
            <person name="Pelletier E."/>
            <person name="Niang G."/>
            <person name="Scheremetjew M."/>
            <person name="Finn R."/>
            <person name="Kale V."/>
            <person name="Holt S."/>
            <person name="Cochrane G."/>
            <person name="Meng A."/>
            <person name="Brown T."/>
            <person name="Cohen L."/>
        </authorList>
    </citation>
    <scope>NUCLEOTIDE SEQUENCE</scope>
    <source>
        <strain evidence="2">CCMP645</strain>
    </source>
</reference>
<dbReference type="AlphaFoldDB" id="A0A7S4BX12"/>
<feature type="compositionally biased region" description="Basic and acidic residues" evidence="1">
    <location>
        <begin position="110"/>
        <end position="134"/>
    </location>
</feature>
<feature type="region of interest" description="Disordered" evidence="1">
    <location>
        <begin position="40"/>
        <end position="222"/>
    </location>
</feature>
<name>A0A7S4BX12_CHRCT</name>
<evidence type="ECO:0000256" key="1">
    <source>
        <dbReference type="SAM" id="MobiDB-lite"/>
    </source>
</evidence>
<feature type="compositionally biased region" description="Low complexity" evidence="1">
    <location>
        <begin position="169"/>
        <end position="198"/>
    </location>
</feature>